<keyword evidence="3 6" id="KW-0238">DNA-binding</keyword>
<dbReference type="SMART" id="SM00278">
    <property type="entry name" value="HhH1"/>
    <property type="match status" value="2"/>
</dbReference>
<sequence length="199" mass="21211">MFYYLNGTVTVLEPNLAVLDVGGVGYACHTTGYTLSQLQKGRQQKLYTYCYIKEEAFDIFGFSTREEQKLFLHLISVSGVGPKAALSILSATTPDQFLLAVMTGDEKTLTRAPGVGKKLAQRIILELKDKLTGQLPELESASPAVLAAVPGGKAAEASAALAALGYSQSEIGAALKGVDVETLSVEEIIRAGLRAMVRQ</sequence>
<comment type="function">
    <text evidence="6">The RuvA-RuvB-RuvC complex processes Holliday junction (HJ) DNA during genetic recombination and DNA repair, while the RuvA-RuvB complex plays an important role in the rescue of blocked DNA replication forks via replication fork reversal (RFR). RuvA specifically binds to HJ cruciform DNA, conferring on it an open structure. The RuvB hexamer acts as an ATP-dependent pump, pulling dsDNA into and through the RuvAB complex. HJ branch migration allows RuvC to scan DNA until it finds its consensus sequence, where it cleaves and resolves the cruciform DNA.</text>
</comment>
<comment type="caution">
    <text evidence="8">The sequence shown here is derived from an EMBL/GenBank/DDBJ whole genome shotgun (WGS) entry which is preliminary data.</text>
</comment>
<dbReference type="SUPFAM" id="SSF46929">
    <property type="entry name" value="DNA helicase RuvA subunit, C-terminal domain"/>
    <property type="match status" value="1"/>
</dbReference>
<dbReference type="Proteomes" id="UP000886874">
    <property type="component" value="Unassembled WGS sequence"/>
</dbReference>
<dbReference type="GO" id="GO:0006281">
    <property type="term" value="P:DNA repair"/>
    <property type="evidence" value="ECO:0007669"/>
    <property type="project" value="UniProtKB-UniRule"/>
</dbReference>
<dbReference type="GO" id="GO:0005524">
    <property type="term" value="F:ATP binding"/>
    <property type="evidence" value="ECO:0007669"/>
    <property type="project" value="InterPro"/>
</dbReference>
<dbReference type="InterPro" id="IPR011114">
    <property type="entry name" value="RuvA_C"/>
</dbReference>
<dbReference type="EMBL" id="DVFN01000109">
    <property type="protein sequence ID" value="HIQ70196.1"/>
    <property type="molecule type" value="Genomic_DNA"/>
</dbReference>
<dbReference type="Pfam" id="PF07499">
    <property type="entry name" value="RuvA_C"/>
    <property type="match status" value="1"/>
</dbReference>
<dbReference type="Gene3D" id="1.10.150.20">
    <property type="entry name" value="5' to 3' exonuclease, C-terminal subdomain"/>
    <property type="match status" value="1"/>
</dbReference>
<comment type="subunit">
    <text evidence="6">Homotetramer. Forms an RuvA(8)-RuvB(12)-Holliday junction (HJ) complex. HJ DNA is sandwiched between 2 RuvA tetramers; dsDNA enters through RuvA and exits via RuvB. An RuvB hexamer assembles on each DNA strand where it exits the tetramer. Each RuvB hexamer is contacted by two RuvA subunits (via domain III) on 2 adjacent RuvB subunits; this complex drives branch migration. In the full resolvosome a probable DNA-RuvA(4)-RuvB(12)-RuvC(2) complex forms which resolves the HJ.</text>
</comment>
<keyword evidence="2 6" id="KW-0227">DNA damage</keyword>
<dbReference type="InterPro" id="IPR003583">
    <property type="entry name" value="Hlx-hairpin-Hlx_DNA-bd_motif"/>
</dbReference>
<feature type="region of interest" description="Domain III" evidence="6">
    <location>
        <begin position="150"/>
        <end position="199"/>
    </location>
</feature>
<dbReference type="SUPFAM" id="SSF47781">
    <property type="entry name" value="RuvA domain 2-like"/>
    <property type="match status" value="1"/>
</dbReference>
<evidence type="ECO:0000256" key="4">
    <source>
        <dbReference type="ARBA" id="ARBA00023172"/>
    </source>
</evidence>
<evidence type="ECO:0000256" key="6">
    <source>
        <dbReference type="HAMAP-Rule" id="MF_00031"/>
    </source>
</evidence>
<dbReference type="Pfam" id="PF01330">
    <property type="entry name" value="RuvA_N"/>
    <property type="match status" value="1"/>
</dbReference>
<comment type="subcellular location">
    <subcellularLocation>
        <location evidence="6">Cytoplasm</location>
    </subcellularLocation>
</comment>
<comment type="domain">
    <text evidence="6">Has three domains with a flexible linker between the domains II and III and assumes an 'L' shape. Domain III is highly mobile and contacts RuvB.</text>
</comment>
<dbReference type="GO" id="GO:0048476">
    <property type="term" value="C:Holliday junction resolvase complex"/>
    <property type="evidence" value="ECO:0007669"/>
    <property type="project" value="UniProtKB-UniRule"/>
</dbReference>
<dbReference type="Gene3D" id="2.40.50.140">
    <property type="entry name" value="Nucleic acid-binding proteins"/>
    <property type="match status" value="1"/>
</dbReference>
<organism evidence="8 9">
    <name type="scientific">Candidatus Avoscillospira stercorigallinarum</name>
    <dbReference type="NCBI Taxonomy" id="2840708"/>
    <lineage>
        <taxon>Bacteria</taxon>
        <taxon>Bacillati</taxon>
        <taxon>Bacillota</taxon>
        <taxon>Clostridia</taxon>
        <taxon>Eubacteriales</taxon>
        <taxon>Oscillospiraceae</taxon>
        <taxon>Oscillospiraceae incertae sedis</taxon>
        <taxon>Candidatus Avoscillospira</taxon>
    </lineage>
</organism>
<dbReference type="GO" id="GO:0005737">
    <property type="term" value="C:cytoplasm"/>
    <property type="evidence" value="ECO:0007669"/>
    <property type="project" value="UniProtKB-SubCell"/>
</dbReference>
<accession>A0A9D0Z6N5</accession>
<evidence type="ECO:0000256" key="3">
    <source>
        <dbReference type="ARBA" id="ARBA00023125"/>
    </source>
</evidence>
<dbReference type="GO" id="GO:0006310">
    <property type="term" value="P:DNA recombination"/>
    <property type="evidence" value="ECO:0007669"/>
    <property type="project" value="UniProtKB-UniRule"/>
</dbReference>
<keyword evidence="4 6" id="KW-0233">DNA recombination</keyword>
<protein>
    <recommendedName>
        <fullName evidence="6">Holliday junction branch migration complex subunit RuvA</fullName>
    </recommendedName>
</protein>
<evidence type="ECO:0000256" key="1">
    <source>
        <dbReference type="ARBA" id="ARBA00022490"/>
    </source>
</evidence>
<dbReference type="GO" id="GO:0009379">
    <property type="term" value="C:Holliday junction helicase complex"/>
    <property type="evidence" value="ECO:0007669"/>
    <property type="project" value="InterPro"/>
</dbReference>
<dbReference type="CDD" id="cd14332">
    <property type="entry name" value="UBA_RuvA_C"/>
    <property type="match status" value="1"/>
</dbReference>
<evidence type="ECO:0000259" key="7">
    <source>
        <dbReference type="SMART" id="SM00278"/>
    </source>
</evidence>
<keyword evidence="5 6" id="KW-0234">DNA repair</keyword>
<dbReference type="GO" id="GO:0009378">
    <property type="term" value="F:four-way junction helicase activity"/>
    <property type="evidence" value="ECO:0007669"/>
    <property type="project" value="InterPro"/>
</dbReference>
<feature type="domain" description="Helix-hairpin-helix DNA-binding motif class 1" evidence="7">
    <location>
        <begin position="107"/>
        <end position="126"/>
    </location>
</feature>
<reference evidence="8" key="1">
    <citation type="submission" date="2020-10" db="EMBL/GenBank/DDBJ databases">
        <authorList>
            <person name="Gilroy R."/>
        </authorList>
    </citation>
    <scope>NUCLEOTIDE SEQUENCE</scope>
    <source>
        <strain evidence="8">ChiSjej2B20-13462</strain>
    </source>
</reference>
<comment type="similarity">
    <text evidence="6">Belongs to the RuvA family.</text>
</comment>
<comment type="caution">
    <text evidence="6">Lacks conserved residue(s) required for the propagation of feature annotation.</text>
</comment>
<dbReference type="InterPro" id="IPR012340">
    <property type="entry name" value="NA-bd_OB-fold"/>
</dbReference>
<dbReference type="NCBIfam" id="TIGR00084">
    <property type="entry name" value="ruvA"/>
    <property type="match status" value="1"/>
</dbReference>
<dbReference type="InterPro" id="IPR013849">
    <property type="entry name" value="DNA_helicase_Holl-junc_RuvA_I"/>
</dbReference>
<gene>
    <name evidence="6 8" type="primary">ruvA</name>
    <name evidence="8" type="ORF">IAA67_07705</name>
</gene>
<evidence type="ECO:0000256" key="2">
    <source>
        <dbReference type="ARBA" id="ARBA00022763"/>
    </source>
</evidence>
<dbReference type="Gene3D" id="1.10.8.10">
    <property type="entry name" value="DNA helicase RuvA subunit, C-terminal domain"/>
    <property type="match status" value="1"/>
</dbReference>
<evidence type="ECO:0000256" key="5">
    <source>
        <dbReference type="ARBA" id="ARBA00023204"/>
    </source>
</evidence>
<dbReference type="InterPro" id="IPR000085">
    <property type="entry name" value="RuvA"/>
</dbReference>
<evidence type="ECO:0000313" key="8">
    <source>
        <dbReference type="EMBL" id="HIQ70196.1"/>
    </source>
</evidence>
<dbReference type="InterPro" id="IPR036267">
    <property type="entry name" value="RuvA_C_sf"/>
</dbReference>
<dbReference type="GO" id="GO:0000400">
    <property type="term" value="F:four-way junction DNA binding"/>
    <property type="evidence" value="ECO:0007669"/>
    <property type="project" value="UniProtKB-UniRule"/>
</dbReference>
<dbReference type="HAMAP" id="MF_00031">
    <property type="entry name" value="DNA_HJ_migration_RuvA"/>
    <property type="match status" value="1"/>
</dbReference>
<evidence type="ECO:0000313" key="9">
    <source>
        <dbReference type="Proteomes" id="UP000886874"/>
    </source>
</evidence>
<dbReference type="Pfam" id="PF14520">
    <property type="entry name" value="HHH_5"/>
    <property type="match status" value="1"/>
</dbReference>
<keyword evidence="1 6" id="KW-0963">Cytoplasm</keyword>
<proteinExistence type="inferred from homology"/>
<dbReference type="AlphaFoldDB" id="A0A9D0Z6N5"/>
<reference evidence="8" key="2">
    <citation type="journal article" date="2021" name="PeerJ">
        <title>Extensive microbial diversity within the chicken gut microbiome revealed by metagenomics and culture.</title>
        <authorList>
            <person name="Gilroy R."/>
            <person name="Ravi A."/>
            <person name="Getino M."/>
            <person name="Pursley I."/>
            <person name="Horton D.L."/>
            <person name="Alikhan N.F."/>
            <person name="Baker D."/>
            <person name="Gharbi K."/>
            <person name="Hall N."/>
            <person name="Watson M."/>
            <person name="Adriaenssens E.M."/>
            <person name="Foster-Nyarko E."/>
            <person name="Jarju S."/>
            <person name="Secka A."/>
            <person name="Antonio M."/>
            <person name="Oren A."/>
            <person name="Chaudhuri R.R."/>
            <person name="La Ragione R."/>
            <person name="Hildebrand F."/>
            <person name="Pallen M.J."/>
        </authorList>
    </citation>
    <scope>NUCLEOTIDE SEQUENCE</scope>
    <source>
        <strain evidence="8">ChiSjej2B20-13462</strain>
    </source>
</reference>
<dbReference type="SUPFAM" id="SSF50249">
    <property type="entry name" value="Nucleic acid-binding proteins"/>
    <property type="match status" value="1"/>
</dbReference>
<dbReference type="InterPro" id="IPR010994">
    <property type="entry name" value="RuvA_2-like"/>
</dbReference>
<feature type="domain" description="Helix-hairpin-helix DNA-binding motif class 1" evidence="7">
    <location>
        <begin position="72"/>
        <end position="91"/>
    </location>
</feature>
<name>A0A9D0Z6N5_9FIRM</name>